<dbReference type="RefSeq" id="WP_144437093.1">
    <property type="nucleotide sequence ID" value="NZ_KQ758903.1"/>
</dbReference>
<feature type="transmembrane region" description="Helical" evidence="1">
    <location>
        <begin position="330"/>
        <end position="359"/>
    </location>
</feature>
<keyword evidence="4" id="KW-1185">Reference proteome</keyword>
<feature type="transmembrane region" description="Helical" evidence="1">
    <location>
        <begin position="306"/>
        <end position="324"/>
    </location>
</feature>
<dbReference type="AlphaFoldDB" id="A0A0W0GJG0"/>
<dbReference type="InterPro" id="IPR025874">
    <property type="entry name" value="DZR"/>
</dbReference>
<feature type="transmembrane region" description="Helical" evidence="1">
    <location>
        <begin position="74"/>
        <end position="96"/>
    </location>
</feature>
<dbReference type="EMBL" id="LFDV01000002">
    <property type="protein sequence ID" value="KTB48664.1"/>
    <property type="molecule type" value="Genomic_DNA"/>
</dbReference>
<dbReference type="Pfam" id="PF12773">
    <property type="entry name" value="DZR"/>
    <property type="match status" value="1"/>
</dbReference>
<dbReference type="Proteomes" id="UP000053947">
    <property type="component" value="Unassembled WGS sequence"/>
</dbReference>
<proteinExistence type="predicted"/>
<feature type="transmembrane region" description="Helical" evidence="1">
    <location>
        <begin position="396"/>
        <end position="418"/>
    </location>
</feature>
<feature type="transmembrane region" description="Helical" evidence="1">
    <location>
        <begin position="48"/>
        <end position="68"/>
    </location>
</feature>
<organism evidence="3 4">
    <name type="scientific">Dehalogenimonas alkenigignens</name>
    <dbReference type="NCBI Taxonomy" id="1217799"/>
    <lineage>
        <taxon>Bacteria</taxon>
        <taxon>Bacillati</taxon>
        <taxon>Chloroflexota</taxon>
        <taxon>Dehalococcoidia</taxon>
        <taxon>Dehalococcoidales</taxon>
        <taxon>Dehalococcoidaceae</taxon>
        <taxon>Dehalogenimonas</taxon>
    </lineage>
</organism>
<gene>
    <name evidence="3" type="ORF">DEALK_15110</name>
</gene>
<sequence>MKTNWFIRHLNFTLWFSVPIGFLTGILLLTLVFATTNPESLNIALNEYQLSIFGVIAVIQAVIVGWVLRQKNRSLWFLLLLFVPFGIVAFVVLVALENRNPKTQPNKAEWPIQIVSSLAVVVGPILLGVEPVLNLMMWIDPSLDYELGFNFMLFGVPGILLIVGACWLIDWPYRERLYLASNKTRASFNHPNERSPNIGMPYCPSCGTVFRQGGEYCAKCGTTLHNLNQKTKFIYCVACGKKLESEDVFCSRCGASVRLGESLTAEQPLRPSTMLRPSTIPKSQNNRIEHSEVNNYGSIVVNNTKWGLFIGFAVGILLALPTFFDNLSQGVGIALGTSSVIILFGVAIGLGGVAALGGFKRYYGKYFIPAILTILLVALGFFFIKPSPEPDNIAMAVVISLMVGIVASAIIWGIIMAFRK</sequence>
<protein>
    <submittedName>
        <fullName evidence="3">Double zinc ribbon</fullName>
    </submittedName>
</protein>
<reference evidence="3 4" key="1">
    <citation type="submission" date="2015-06" db="EMBL/GenBank/DDBJ databases">
        <title>Genome sequence of the organohalide-respiring Dehalogenimonas alkenigignens type strain (IP3-3T).</title>
        <authorList>
            <person name="Key T.A."/>
            <person name="Richmond D.P."/>
            <person name="Bowman K.S."/>
            <person name="Cho Y.-J."/>
            <person name="Chun J."/>
            <person name="da Costa M.S."/>
            <person name="Rainey F.A."/>
            <person name="Moe W.M."/>
        </authorList>
    </citation>
    <scope>NUCLEOTIDE SEQUENCE [LARGE SCALE GENOMIC DNA]</scope>
    <source>
        <strain evidence="3 4">IP3-3</strain>
    </source>
</reference>
<evidence type="ECO:0000256" key="1">
    <source>
        <dbReference type="SAM" id="Phobius"/>
    </source>
</evidence>
<evidence type="ECO:0000313" key="4">
    <source>
        <dbReference type="Proteomes" id="UP000053947"/>
    </source>
</evidence>
<feature type="transmembrane region" description="Helical" evidence="1">
    <location>
        <begin position="12"/>
        <end position="36"/>
    </location>
</feature>
<keyword evidence="1" id="KW-0812">Transmembrane</keyword>
<dbReference type="OrthoDB" id="1178869at2"/>
<evidence type="ECO:0000259" key="2">
    <source>
        <dbReference type="Pfam" id="PF12773"/>
    </source>
</evidence>
<evidence type="ECO:0000313" key="3">
    <source>
        <dbReference type="EMBL" id="KTB48664.1"/>
    </source>
</evidence>
<keyword evidence="1" id="KW-0472">Membrane</keyword>
<feature type="transmembrane region" description="Helical" evidence="1">
    <location>
        <begin position="366"/>
        <end position="384"/>
    </location>
</feature>
<feature type="domain" description="DZANK-type" evidence="2">
    <location>
        <begin position="203"/>
        <end position="254"/>
    </location>
</feature>
<name>A0A0W0GJG0_9CHLR</name>
<keyword evidence="1" id="KW-1133">Transmembrane helix</keyword>
<feature type="transmembrane region" description="Helical" evidence="1">
    <location>
        <begin position="147"/>
        <end position="169"/>
    </location>
</feature>
<accession>A0A0W0GJG0</accession>
<comment type="caution">
    <text evidence="3">The sequence shown here is derived from an EMBL/GenBank/DDBJ whole genome shotgun (WGS) entry which is preliminary data.</text>
</comment>